<dbReference type="Proteomes" id="UP000539052">
    <property type="component" value="Unassembled WGS sequence"/>
</dbReference>
<dbReference type="EMBL" id="JAAOXG010000028">
    <property type="protein sequence ID" value="NNJ30997.1"/>
    <property type="molecule type" value="Genomic_DNA"/>
</dbReference>
<sequence length="183" mass="21240">MMQKYFKTQRLAAGIYTGIVIIVFIYTLCFMTEYKDLFGLKLKQNDQISFFHDYILQIFNKQIFTFAVFGVLVILLSFLLEVFGKIPDKFALIIMELSLLLCCACTVYALLNLQAIESYYAGLDFKYLGLESVSDYKPHFTTFRIGTGIYISYIFSCVYYIVAIGRSHIKFQKNRKKGSTRNE</sequence>
<reference evidence="2 3" key="1">
    <citation type="submission" date="2020-03" db="EMBL/GenBank/DDBJ databases">
        <title>Genome Sequence of industrial isolate, B5A.</title>
        <authorList>
            <person name="Sharma S."/>
            <person name="Patil P.B."/>
            <person name="Korpole S."/>
        </authorList>
    </citation>
    <scope>NUCLEOTIDE SEQUENCE [LARGE SCALE GENOMIC DNA]</scope>
    <source>
        <strain evidence="2 3">PI-S10-B5A</strain>
    </source>
</reference>
<protein>
    <recommendedName>
        <fullName evidence="4">ABC-2 family transporter</fullName>
    </recommendedName>
</protein>
<feature type="transmembrane region" description="Helical" evidence="1">
    <location>
        <begin position="12"/>
        <end position="34"/>
    </location>
</feature>
<evidence type="ECO:0000313" key="3">
    <source>
        <dbReference type="Proteomes" id="UP000539052"/>
    </source>
</evidence>
<gene>
    <name evidence="2" type="ORF">G9470_14495</name>
</gene>
<evidence type="ECO:0000256" key="1">
    <source>
        <dbReference type="SAM" id="Phobius"/>
    </source>
</evidence>
<name>A0ABX1VT34_9FIRM</name>
<keyword evidence="1" id="KW-0472">Membrane</keyword>
<comment type="caution">
    <text evidence="2">The sequence shown here is derived from an EMBL/GenBank/DDBJ whole genome shotgun (WGS) entry which is preliminary data.</text>
</comment>
<proteinExistence type="predicted"/>
<dbReference type="RefSeq" id="WP_170822179.1">
    <property type="nucleotide sequence ID" value="NZ_JAAOXG010000028.1"/>
</dbReference>
<feature type="transmembrane region" description="Helical" evidence="1">
    <location>
        <begin position="145"/>
        <end position="165"/>
    </location>
</feature>
<organism evidence="2 3">
    <name type="scientific">Lacrimispora defluvii</name>
    <dbReference type="NCBI Taxonomy" id="2719233"/>
    <lineage>
        <taxon>Bacteria</taxon>
        <taxon>Bacillati</taxon>
        <taxon>Bacillota</taxon>
        <taxon>Clostridia</taxon>
        <taxon>Lachnospirales</taxon>
        <taxon>Lachnospiraceae</taxon>
        <taxon>Lacrimispora</taxon>
    </lineage>
</organism>
<keyword evidence="1" id="KW-1133">Transmembrane helix</keyword>
<keyword evidence="1" id="KW-0812">Transmembrane</keyword>
<feature type="transmembrane region" description="Helical" evidence="1">
    <location>
        <begin position="90"/>
        <end position="111"/>
    </location>
</feature>
<evidence type="ECO:0008006" key="4">
    <source>
        <dbReference type="Google" id="ProtNLM"/>
    </source>
</evidence>
<accession>A0ABX1VT34</accession>
<keyword evidence="3" id="KW-1185">Reference proteome</keyword>
<feature type="transmembrane region" description="Helical" evidence="1">
    <location>
        <begin position="63"/>
        <end position="83"/>
    </location>
</feature>
<evidence type="ECO:0000313" key="2">
    <source>
        <dbReference type="EMBL" id="NNJ30997.1"/>
    </source>
</evidence>